<comment type="caution">
    <text evidence="1">The sequence shown here is derived from an EMBL/GenBank/DDBJ whole genome shotgun (WGS) entry which is preliminary data.</text>
</comment>
<dbReference type="Proteomes" id="UP001589896">
    <property type="component" value="Unassembled WGS sequence"/>
</dbReference>
<protein>
    <submittedName>
        <fullName evidence="1">Uncharacterized protein</fullName>
    </submittedName>
</protein>
<organism evidence="1 2">
    <name type="scientific">Lysobacter korlensis</name>
    <dbReference type="NCBI Taxonomy" id="553636"/>
    <lineage>
        <taxon>Bacteria</taxon>
        <taxon>Pseudomonadati</taxon>
        <taxon>Pseudomonadota</taxon>
        <taxon>Gammaproteobacteria</taxon>
        <taxon>Lysobacterales</taxon>
        <taxon>Lysobacteraceae</taxon>
        <taxon>Lysobacter</taxon>
    </lineage>
</organism>
<proteinExistence type="predicted"/>
<evidence type="ECO:0000313" key="1">
    <source>
        <dbReference type="EMBL" id="MFC0676739.1"/>
    </source>
</evidence>
<accession>A0ABV6RIC2</accession>
<reference evidence="1 2" key="1">
    <citation type="submission" date="2024-09" db="EMBL/GenBank/DDBJ databases">
        <authorList>
            <person name="Sun Q."/>
            <person name="Mori K."/>
        </authorList>
    </citation>
    <scope>NUCLEOTIDE SEQUENCE [LARGE SCALE GENOMIC DNA]</scope>
    <source>
        <strain evidence="1 2">KCTC 23076</strain>
    </source>
</reference>
<evidence type="ECO:0000313" key="2">
    <source>
        <dbReference type="Proteomes" id="UP001589896"/>
    </source>
</evidence>
<dbReference type="EMBL" id="JBHLTG010000001">
    <property type="protein sequence ID" value="MFC0676739.1"/>
    <property type="molecule type" value="Genomic_DNA"/>
</dbReference>
<name>A0ABV6RIC2_9GAMM</name>
<keyword evidence="2" id="KW-1185">Reference proteome</keyword>
<dbReference type="RefSeq" id="WP_386664540.1">
    <property type="nucleotide sequence ID" value="NZ_JBHLTG010000001.1"/>
</dbReference>
<gene>
    <name evidence="1" type="ORF">ACFFGH_02580</name>
</gene>
<sequence length="71" mass="7917">MSLSPRTSPRTRRAPDLSRDITSERIADDLAAFRRNGGRIERLGTTRVLTRVDEATTNAPRPVAVPTRMRG</sequence>